<dbReference type="PROSITE" id="PS51710">
    <property type="entry name" value="G_OBG"/>
    <property type="match status" value="1"/>
</dbReference>
<dbReference type="SUPFAM" id="SSF81271">
    <property type="entry name" value="TGS-like"/>
    <property type="match status" value="1"/>
</dbReference>
<keyword evidence="1" id="KW-0547">Nucleotide-binding</keyword>
<dbReference type="GO" id="GO:0005525">
    <property type="term" value="F:GTP binding"/>
    <property type="evidence" value="ECO:0007669"/>
    <property type="project" value="InterPro"/>
</dbReference>
<dbReference type="STRING" id="149040.A0A194XV95"/>
<dbReference type="RefSeq" id="XP_018078488.1">
    <property type="nucleotide sequence ID" value="XM_018216605.1"/>
</dbReference>
<dbReference type="Pfam" id="PF01926">
    <property type="entry name" value="MMR_HSR1"/>
    <property type="match status" value="1"/>
</dbReference>
<dbReference type="InterPro" id="IPR004095">
    <property type="entry name" value="TGS"/>
</dbReference>
<dbReference type="InterPro" id="IPR004396">
    <property type="entry name" value="ATPase_YchF/OLA1"/>
</dbReference>
<evidence type="ECO:0000313" key="7">
    <source>
        <dbReference type="Proteomes" id="UP000070700"/>
    </source>
</evidence>
<gene>
    <name evidence="6" type="ORF">LY89DRAFT_692932</name>
</gene>
<dbReference type="InterPro" id="IPR023192">
    <property type="entry name" value="TGS-like_dom_sf"/>
</dbReference>
<organism evidence="6 7">
    <name type="scientific">Mollisia scopiformis</name>
    <name type="common">Conifer needle endophyte fungus</name>
    <name type="synonym">Phialocephala scopiformis</name>
    <dbReference type="NCBI Taxonomy" id="149040"/>
    <lineage>
        <taxon>Eukaryota</taxon>
        <taxon>Fungi</taxon>
        <taxon>Dikarya</taxon>
        <taxon>Ascomycota</taxon>
        <taxon>Pezizomycotina</taxon>
        <taxon>Leotiomycetes</taxon>
        <taxon>Helotiales</taxon>
        <taxon>Mollisiaceae</taxon>
        <taxon>Mollisia</taxon>
    </lineage>
</organism>
<dbReference type="AlphaFoldDB" id="A0A194XV95"/>
<dbReference type="Gene3D" id="3.40.50.300">
    <property type="entry name" value="P-loop containing nucleotide triphosphate hydrolases"/>
    <property type="match status" value="1"/>
</dbReference>
<protein>
    <recommendedName>
        <fullName evidence="3">Obg-like ATPase homolog</fullName>
    </recommendedName>
</protein>
<keyword evidence="2" id="KW-0067">ATP-binding</keyword>
<evidence type="ECO:0000256" key="3">
    <source>
        <dbReference type="ARBA" id="ARBA00068719"/>
    </source>
</evidence>
<dbReference type="Gene3D" id="3.10.20.30">
    <property type="match status" value="1"/>
</dbReference>
<evidence type="ECO:0000256" key="2">
    <source>
        <dbReference type="ARBA" id="ARBA00022840"/>
    </source>
</evidence>
<sequence length="395" mass="44509">MPPKKAAEEVKNNVAAFGRVRKNLKMGSVGLPNVGKSSLFNLLTEKTNPAENYPFCTIDPDEARCAVPDERYDFLCDLWKPPSMYPAYLQVTDIAGLIRGAHKGEGLGNAFLSHIQAVDGMYHIVRAFANDEVLHVDDSIDPVRDLNTIQSELCKKDLDILAKTVIAEEAVVRKAGGKFKMNPLFPSTMLEKDQPVRDGTWTSGEIELINEKMQLITTKPTIYLVNLTMKDYLRQKSKYLPPIAKWVTEHGGLPRDIVPFSIEFEEKVHKMRDEPAKLEEFFKESKKSRFEKIVTEGFTKLGLQYYFTAGEKEIRCWTIQKGCLAPQAAGVIHNDFEKGFIKAEVVAYADFKSLCEGGKSMAPFKAVGKYRQEGKTYVVQDGDIIHFQFNVAPKK</sequence>
<dbReference type="InParanoid" id="A0A194XV95"/>
<dbReference type="InterPro" id="IPR027417">
    <property type="entry name" value="P-loop_NTPase"/>
</dbReference>
<dbReference type="KEGG" id="psco:LY89DRAFT_692932"/>
<evidence type="ECO:0000313" key="6">
    <source>
        <dbReference type="EMBL" id="KUJ24133.1"/>
    </source>
</evidence>
<name>A0A194XV95_MOLSC</name>
<dbReference type="GO" id="GO:0005737">
    <property type="term" value="C:cytoplasm"/>
    <property type="evidence" value="ECO:0007669"/>
    <property type="project" value="TreeGrafter"/>
</dbReference>
<evidence type="ECO:0000259" key="4">
    <source>
        <dbReference type="PROSITE" id="PS51710"/>
    </source>
</evidence>
<dbReference type="PANTHER" id="PTHR23305:SF7">
    <property type="entry name" value="OBG-TYPE G DOMAIN-CONTAINING PROTEIN"/>
    <property type="match status" value="1"/>
</dbReference>
<feature type="domain" description="OBG-type G" evidence="4">
    <location>
        <begin position="24"/>
        <end position="280"/>
    </location>
</feature>
<proteinExistence type="predicted"/>
<accession>A0A194XV95</accession>
<keyword evidence="7" id="KW-1185">Reference proteome</keyword>
<dbReference type="Proteomes" id="UP000070700">
    <property type="component" value="Unassembled WGS sequence"/>
</dbReference>
<feature type="domain" description="TGS" evidence="5">
    <location>
        <begin position="302"/>
        <end position="389"/>
    </location>
</feature>
<dbReference type="CDD" id="cd04867">
    <property type="entry name" value="TGS_YchF_OLA1"/>
    <property type="match status" value="1"/>
</dbReference>
<dbReference type="GeneID" id="28826331"/>
<dbReference type="GO" id="GO:0005524">
    <property type="term" value="F:ATP binding"/>
    <property type="evidence" value="ECO:0007669"/>
    <property type="project" value="UniProtKB-KW"/>
</dbReference>
<dbReference type="EMBL" id="KQ947404">
    <property type="protein sequence ID" value="KUJ24133.1"/>
    <property type="molecule type" value="Genomic_DNA"/>
</dbReference>
<dbReference type="InterPro" id="IPR031167">
    <property type="entry name" value="G_OBG"/>
</dbReference>
<dbReference type="NCBIfam" id="TIGR00092">
    <property type="entry name" value="redox-regulated ATPase YchF"/>
    <property type="match status" value="1"/>
</dbReference>
<dbReference type="InterPro" id="IPR013029">
    <property type="entry name" value="YchF_C"/>
</dbReference>
<dbReference type="Pfam" id="PF06071">
    <property type="entry name" value="YchF-GTPase_C"/>
    <property type="match status" value="1"/>
</dbReference>
<dbReference type="PROSITE" id="PS51880">
    <property type="entry name" value="TGS"/>
    <property type="match status" value="1"/>
</dbReference>
<reference evidence="6 7" key="1">
    <citation type="submission" date="2015-10" db="EMBL/GenBank/DDBJ databases">
        <title>Full genome of DAOMC 229536 Phialocephala scopiformis, a fungal endophyte of spruce producing the potent anti-insectan compound rugulosin.</title>
        <authorList>
            <consortium name="DOE Joint Genome Institute"/>
            <person name="Walker A.K."/>
            <person name="Frasz S.L."/>
            <person name="Seifert K.A."/>
            <person name="Miller J.D."/>
            <person name="Mondo S.J."/>
            <person name="Labutti K."/>
            <person name="Lipzen A."/>
            <person name="Dockter R."/>
            <person name="Kennedy M."/>
            <person name="Grigoriev I.V."/>
            <person name="Spatafora J.W."/>
        </authorList>
    </citation>
    <scope>NUCLEOTIDE SEQUENCE [LARGE SCALE GENOMIC DNA]</scope>
    <source>
        <strain evidence="6 7">CBS 120377</strain>
    </source>
</reference>
<dbReference type="OrthoDB" id="424823at2759"/>
<dbReference type="SUPFAM" id="SSF52540">
    <property type="entry name" value="P-loop containing nucleoside triphosphate hydrolases"/>
    <property type="match status" value="1"/>
</dbReference>
<evidence type="ECO:0000259" key="5">
    <source>
        <dbReference type="PROSITE" id="PS51880"/>
    </source>
</evidence>
<dbReference type="PANTHER" id="PTHR23305">
    <property type="entry name" value="OBG GTPASE FAMILY"/>
    <property type="match status" value="1"/>
</dbReference>
<dbReference type="PIRSF" id="PIRSF006641">
    <property type="entry name" value="CHP00092"/>
    <property type="match status" value="1"/>
</dbReference>
<dbReference type="Gene3D" id="1.10.150.300">
    <property type="entry name" value="TGS-like domain"/>
    <property type="match status" value="1"/>
</dbReference>
<dbReference type="FunFam" id="3.10.20.30:FF:000001">
    <property type="entry name" value="Ribosome-binding ATPase YchF"/>
    <property type="match status" value="1"/>
</dbReference>
<dbReference type="InterPro" id="IPR012676">
    <property type="entry name" value="TGS-like"/>
</dbReference>
<dbReference type="PRINTS" id="PR00326">
    <property type="entry name" value="GTP1OBG"/>
</dbReference>
<dbReference type="InterPro" id="IPR006073">
    <property type="entry name" value="GTP-bd"/>
</dbReference>
<evidence type="ECO:0000256" key="1">
    <source>
        <dbReference type="ARBA" id="ARBA00022741"/>
    </source>
</evidence>
<dbReference type="GO" id="GO:0016887">
    <property type="term" value="F:ATP hydrolysis activity"/>
    <property type="evidence" value="ECO:0007669"/>
    <property type="project" value="InterPro"/>
</dbReference>
<dbReference type="FunFam" id="1.10.150.300:FF:000001">
    <property type="entry name" value="Ribosome-binding ATPase YchF"/>
    <property type="match status" value="1"/>
</dbReference>
<dbReference type="InterPro" id="IPR012675">
    <property type="entry name" value="Beta-grasp_dom_sf"/>
</dbReference>